<accession>A0A9P4W595</accession>
<dbReference type="OrthoDB" id="3796212at2759"/>
<dbReference type="Proteomes" id="UP000801428">
    <property type="component" value="Unassembled WGS sequence"/>
</dbReference>
<name>A0A9P4W595_CURKU</name>
<sequence length="442" mass="47737">MLLYRPSFEFRPSIALPIATSQECAVTPDRSRATGGSGDSGRHGFPKYEAADAKLQSRLQSMLNLVRQANLGKEAVVPLEDFMQQIQLERDEAEASLELRARSAVACFMTLMVHAPPDAMPGSYDTKATQTNTPIVPEASNDLTNSAPLEPFSVKLHARQQPERLSRFDQADGLHPVLTQAIPRSIQHMPKDGQEKIMEILRPSLQLNLPSEAVQKVPSLAHPTNVNPGISVNSGLQTHKGDTSLISTSNENARAQKAAKLDPCPSIQTRSCDYGLSTNDRTVVVKLPPKAKSEVTSTSRSKTRALDSPKSCGASNGASPLRDAISGFCLGHTAVMPNSPTLMQAATNKQHDSELGDPAKTTCERYILGLRSTRSLEDGGKAVLGDAKVTTGGDSIVMPERAKTTTNLLLEQDPISVAPKRAPVRYQGPDHFLGLLDLIKKR</sequence>
<dbReference type="AlphaFoldDB" id="A0A9P4W595"/>
<comment type="caution">
    <text evidence="2">The sequence shown here is derived from an EMBL/GenBank/DDBJ whole genome shotgun (WGS) entry which is preliminary data.</text>
</comment>
<feature type="region of interest" description="Disordered" evidence="1">
    <location>
        <begin position="291"/>
        <end position="318"/>
    </location>
</feature>
<evidence type="ECO:0000313" key="2">
    <source>
        <dbReference type="EMBL" id="KAF2996895.1"/>
    </source>
</evidence>
<gene>
    <name evidence="2" type="ORF">E8E13_005484</name>
</gene>
<keyword evidence="3" id="KW-1185">Reference proteome</keyword>
<feature type="region of interest" description="Disordered" evidence="1">
    <location>
        <begin position="25"/>
        <end position="44"/>
    </location>
</feature>
<dbReference type="EMBL" id="SWKU01000025">
    <property type="protein sequence ID" value="KAF2996895.1"/>
    <property type="molecule type" value="Genomic_DNA"/>
</dbReference>
<protein>
    <submittedName>
        <fullName evidence="2">Uncharacterized protein</fullName>
    </submittedName>
</protein>
<reference evidence="2" key="1">
    <citation type="submission" date="2019-04" db="EMBL/GenBank/DDBJ databases">
        <title>Sequencing of skin fungus with MAO and IRED activity.</title>
        <authorList>
            <person name="Marsaioli A.J."/>
            <person name="Bonatto J.M.C."/>
            <person name="Reis Junior O."/>
        </authorList>
    </citation>
    <scope>NUCLEOTIDE SEQUENCE</scope>
    <source>
        <strain evidence="2">30M1</strain>
    </source>
</reference>
<evidence type="ECO:0000256" key="1">
    <source>
        <dbReference type="SAM" id="MobiDB-lite"/>
    </source>
</evidence>
<organism evidence="2 3">
    <name type="scientific">Curvularia kusanoi</name>
    <name type="common">Cochliobolus kusanoi</name>
    <dbReference type="NCBI Taxonomy" id="90978"/>
    <lineage>
        <taxon>Eukaryota</taxon>
        <taxon>Fungi</taxon>
        <taxon>Dikarya</taxon>
        <taxon>Ascomycota</taxon>
        <taxon>Pezizomycotina</taxon>
        <taxon>Dothideomycetes</taxon>
        <taxon>Pleosporomycetidae</taxon>
        <taxon>Pleosporales</taxon>
        <taxon>Pleosporineae</taxon>
        <taxon>Pleosporaceae</taxon>
        <taxon>Curvularia</taxon>
    </lineage>
</organism>
<evidence type="ECO:0000313" key="3">
    <source>
        <dbReference type="Proteomes" id="UP000801428"/>
    </source>
</evidence>
<proteinExistence type="predicted"/>